<comment type="catalytic activity">
    <reaction evidence="3">
        <text>D-glucose + ATP = D-glucose 6-phosphate + ADP + H(+)</text>
        <dbReference type="Rhea" id="RHEA:17825"/>
        <dbReference type="ChEBI" id="CHEBI:4167"/>
        <dbReference type="ChEBI" id="CHEBI:15378"/>
        <dbReference type="ChEBI" id="CHEBI:30616"/>
        <dbReference type="ChEBI" id="CHEBI:61548"/>
        <dbReference type="ChEBI" id="CHEBI:456216"/>
        <dbReference type="EC" id="2.7.1.2"/>
    </reaction>
</comment>
<dbReference type="Gene3D" id="3.30.420.40">
    <property type="match status" value="1"/>
</dbReference>
<sequence>MTDPRPLRILAGDIGGTKTRLALFSVRGTALESLAEERFASRDHDSLAAIIRIFRERHKTEPPHAACFGIAGPVDGGRAAATNLPWRIDAAELARRFRIPRVDLLNDLEANAWGIPALSPADIHELHPGAPGAAGNAAVIAAGTGLGEAGMYWDGDRLHPFATEGGHTGFAPATELEIELLRFLQRDYDHVSWERVVSGPGLVAIHRFLTSRSGQPPAAAVARAMEQGDPAAAISAAADDDPVCGQALELFVHLYGVEAGNLALKQMALGGLYLGGGIAPKILPRLQRGPFLDAFFAKGRMRPLLERMPVRVILNDRTALYGPALYAATRSG</sequence>
<keyword evidence="3" id="KW-0324">Glycolysis</keyword>
<reference evidence="5" key="1">
    <citation type="journal article" date="2020" name="mSystems">
        <title>Genome- and Community-Level Interaction Insights into Carbon Utilization and Element Cycling Functions of Hydrothermarchaeota in Hydrothermal Sediment.</title>
        <authorList>
            <person name="Zhou Z."/>
            <person name="Liu Y."/>
            <person name="Xu W."/>
            <person name="Pan J."/>
            <person name="Luo Z.H."/>
            <person name="Li M."/>
        </authorList>
    </citation>
    <scope>NUCLEOTIDE SEQUENCE [LARGE SCALE GENOMIC DNA]</scope>
    <source>
        <strain evidence="5">HyVt-443</strain>
    </source>
</reference>
<dbReference type="PANTHER" id="PTHR47363">
    <property type="entry name" value="GLUCOKINASE"/>
    <property type="match status" value="1"/>
</dbReference>
<dbReference type="GO" id="GO:0005737">
    <property type="term" value="C:cytoplasm"/>
    <property type="evidence" value="ECO:0007669"/>
    <property type="project" value="UniProtKB-SubCell"/>
</dbReference>
<evidence type="ECO:0000256" key="4">
    <source>
        <dbReference type="RuleBase" id="RU004046"/>
    </source>
</evidence>
<evidence type="ECO:0000256" key="2">
    <source>
        <dbReference type="ARBA" id="ARBA00022777"/>
    </source>
</evidence>
<keyword evidence="1 3" id="KW-0808">Transferase</keyword>
<accession>A0A831RMC4</accession>
<comment type="similarity">
    <text evidence="3 4">Belongs to the bacterial glucokinase family.</text>
</comment>
<evidence type="ECO:0000313" key="5">
    <source>
        <dbReference type="EMBL" id="HEB95561.1"/>
    </source>
</evidence>
<dbReference type="NCBIfam" id="TIGR00749">
    <property type="entry name" value="glk"/>
    <property type="match status" value="1"/>
</dbReference>
<dbReference type="CDD" id="cd24008">
    <property type="entry name" value="ASKHA_NBD_GLK"/>
    <property type="match status" value="1"/>
</dbReference>
<dbReference type="SUPFAM" id="SSF53067">
    <property type="entry name" value="Actin-like ATPase domain"/>
    <property type="match status" value="1"/>
</dbReference>
<dbReference type="GO" id="GO:0004340">
    <property type="term" value="F:glucokinase activity"/>
    <property type="evidence" value="ECO:0007669"/>
    <property type="project" value="UniProtKB-UniRule"/>
</dbReference>
<dbReference type="EMBL" id="DRKP01000049">
    <property type="protein sequence ID" value="HEB95561.1"/>
    <property type="molecule type" value="Genomic_DNA"/>
</dbReference>
<comment type="caution">
    <text evidence="5">The sequence shown here is derived from an EMBL/GenBank/DDBJ whole genome shotgun (WGS) entry which is preliminary data.</text>
</comment>
<dbReference type="Proteomes" id="UP000886251">
    <property type="component" value="Unassembled WGS sequence"/>
</dbReference>
<dbReference type="PANTHER" id="PTHR47363:SF1">
    <property type="entry name" value="GLUCOKINASE"/>
    <property type="match status" value="1"/>
</dbReference>
<evidence type="ECO:0000256" key="1">
    <source>
        <dbReference type="ARBA" id="ARBA00022679"/>
    </source>
</evidence>
<dbReference type="GO" id="GO:0005524">
    <property type="term" value="F:ATP binding"/>
    <property type="evidence" value="ECO:0007669"/>
    <property type="project" value="UniProtKB-UniRule"/>
</dbReference>
<dbReference type="InterPro" id="IPR043129">
    <property type="entry name" value="ATPase_NBD"/>
</dbReference>
<keyword evidence="3" id="KW-0547">Nucleotide-binding</keyword>
<protein>
    <recommendedName>
        <fullName evidence="3">Glucokinase</fullName>
        <ecNumber evidence="3">2.7.1.2</ecNumber>
    </recommendedName>
    <alternativeName>
        <fullName evidence="3">Glucose kinase</fullName>
    </alternativeName>
</protein>
<name>A0A831RMC4_9GAMM</name>
<dbReference type="InterPro" id="IPR003836">
    <property type="entry name" value="Glucokinase"/>
</dbReference>
<dbReference type="Gene3D" id="3.40.367.20">
    <property type="match status" value="1"/>
</dbReference>
<proteinExistence type="inferred from homology"/>
<dbReference type="GO" id="GO:0006096">
    <property type="term" value="P:glycolytic process"/>
    <property type="evidence" value="ECO:0007669"/>
    <property type="project" value="UniProtKB-UniRule"/>
</dbReference>
<feature type="binding site" evidence="3">
    <location>
        <begin position="12"/>
        <end position="17"/>
    </location>
    <ligand>
        <name>ATP</name>
        <dbReference type="ChEBI" id="CHEBI:30616"/>
    </ligand>
</feature>
<keyword evidence="2 3" id="KW-0418">Kinase</keyword>
<dbReference type="GO" id="GO:0005536">
    <property type="term" value="F:D-glucose binding"/>
    <property type="evidence" value="ECO:0007669"/>
    <property type="project" value="InterPro"/>
</dbReference>
<keyword evidence="3" id="KW-0067">ATP-binding</keyword>
<dbReference type="EC" id="2.7.1.2" evidence="3"/>
<keyword evidence="3" id="KW-0963">Cytoplasm</keyword>
<dbReference type="Pfam" id="PF02685">
    <property type="entry name" value="Glucokinase"/>
    <property type="match status" value="1"/>
</dbReference>
<gene>
    <name evidence="3 5" type="primary">glk</name>
    <name evidence="5" type="ORF">ENI96_03905</name>
</gene>
<comment type="subcellular location">
    <subcellularLocation>
        <location evidence="3">Cytoplasm</location>
    </subcellularLocation>
</comment>
<dbReference type="AlphaFoldDB" id="A0A831RMC4"/>
<organism evidence="5">
    <name type="scientific">Sedimenticola thiotaurini</name>
    <dbReference type="NCBI Taxonomy" id="1543721"/>
    <lineage>
        <taxon>Bacteria</taxon>
        <taxon>Pseudomonadati</taxon>
        <taxon>Pseudomonadota</taxon>
        <taxon>Gammaproteobacteria</taxon>
        <taxon>Chromatiales</taxon>
        <taxon>Sedimenticolaceae</taxon>
        <taxon>Sedimenticola</taxon>
    </lineage>
</organism>
<evidence type="ECO:0000256" key="3">
    <source>
        <dbReference type="HAMAP-Rule" id="MF_00524"/>
    </source>
</evidence>
<dbReference type="HAMAP" id="MF_00524">
    <property type="entry name" value="Glucokinase"/>
    <property type="match status" value="1"/>
</dbReference>